<name>A0A8H7SMC2_9FUNG</name>
<sequence length="283" mass="31237">MATLVSLVLNNADRLPIVGSPIGQATTWYRRKSNSSEVICETPPPPPYEKEPVHSRLTQISDYVWKRASFSSTQPQSTATSPEVITTLTSTLDKKQVDDGISLLQMATQMNQETSGKHNQMSIELYMMGLDKILASIPIDSDSAIKVTLQNKLFEFKQRNGLVFTAVNLEKKPLTEQEQKEALGGLSNLIIQAAVLGALAIKKSPLPGIMTRVLQIARDGLIKIDETCSIRERTLHITSAGLSKAIELDQHYEVHQFFAEIFYTGCTAVLKAGIAYAEEENQS</sequence>
<dbReference type="AlphaFoldDB" id="A0A8H7SMC2"/>
<organism evidence="1 2">
    <name type="scientific">Thamnidium elegans</name>
    <dbReference type="NCBI Taxonomy" id="101142"/>
    <lineage>
        <taxon>Eukaryota</taxon>
        <taxon>Fungi</taxon>
        <taxon>Fungi incertae sedis</taxon>
        <taxon>Mucoromycota</taxon>
        <taxon>Mucoromycotina</taxon>
        <taxon>Mucoromycetes</taxon>
        <taxon>Mucorales</taxon>
        <taxon>Mucorineae</taxon>
        <taxon>Mucoraceae</taxon>
        <taxon>Thamnidium</taxon>
    </lineage>
</organism>
<gene>
    <name evidence="1" type="ORF">INT48_001674</name>
</gene>
<accession>A0A8H7SMC2</accession>
<dbReference type="EMBL" id="JAEPRE010000184">
    <property type="protein sequence ID" value="KAG2230772.1"/>
    <property type="molecule type" value="Genomic_DNA"/>
</dbReference>
<protein>
    <submittedName>
        <fullName evidence="1">Uncharacterized protein</fullName>
    </submittedName>
</protein>
<keyword evidence="2" id="KW-1185">Reference proteome</keyword>
<evidence type="ECO:0000313" key="1">
    <source>
        <dbReference type="EMBL" id="KAG2230772.1"/>
    </source>
</evidence>
<reference evidence="1" key="1">
    <citation type="submission" date="2021-01" db="EMBL/GenBank/DDBJ databases">
        <title>Metabolic potential, ecology and presence of endohyphal bacteria is reflected in genomic diversity of Mucoromycotina.</title>
        <authorList>
            <person name="Muszewska A."/>
            <person name="Okrasinska A."/>
            <person name="Steczkiewicz K."/>
            <person name="Drgas O."/>
            <person name="Orlowska M."/>
            <person name="Perlinska-Lenart U."/>
            <person name="Aleksandrzak-Piekarczyk T."/>
            <person name="Szatraj K."/>
            <person name="Zielenkiewicz U."/>
            <person name="Pilsyk S."/>
            <person name="Malc E."/>
            <person name="Mieczkowski P."/>
            <person name="Kruszewska J.S."/>
            <person name="Biernat P."/>
            <person name="Pawlowska J."/>
        </authorList>
    </citation>
    <scope>NUCLEOTIDE SEQUENCE</scope>
    <source>
        <strain evidence="1">WA0000018081</strain>
    </source>
</reference>
<proteinExistence type="predicted"/>
<comment type="caution">
    <text evidence="1">The sequence shown here is derived from an EMBL/GenBank/DDBJ whole genome shotgun (WGS) entry which is preliminary data.</text>
</comment>
<dbReference type="Proteomes" id="UP000613177">
    <property type="component" value="Unassembled WGS sequence"/>
</dbReference>
<evidence type="ECO:0000313" key="2">
    <source>
        <dbReference type="Proteomes" id="UP000613177"/>
    </source>
</evidence>